<sequence length="565" mass="63775">MNLKLILFFLILFSPFCSKAAYYYDSIDVKITVNKDSTFDVEERQTYFLDGSFGYFFRDIDLNRLDHLSEISAFDEKGNRIDNISVSGKGDKIHIQWDFERRNFKKELKSWTIKYKVHGGLGFYKDYDELYWNAVFGDRDVLVAKSEVKVFLPKDIPSFKVKLFVGPAGSVKQFETYSVFENSAVFSGNEIKPRESMTIVIWWPKGFIEKPFLYQNQMINLSALALGILIPLVVFIISYSVWRKKGRDAKIEKTIISQYDSPLSPALSAVVARQNITAKDVLAIIVDLAVRGYLKIKEEEKGFSIFKHKEYSFERMERKDGLLPFEEKILDSLFGGSPVVLATEIRRRFHIELPAIKKEIFKEVEKTSYFNGNIEKTRKKYGFFYSKVFVLLVIIIFAFVFFSRFLKIPADYFPIAIIAVISIAISSFIGMAFAYYMPVLTKEGAEAKWHILGFKEYLNTAERFRIGEETADTFSKLLPFAIVFGVEKQWAKRFSYLKYTNQNWFVPAQVYSGQGGSPSSFSEFASSISNFSNSVSSAFGSSSGGSGASGGSAGGGGGGGGGGAG</sequence>
<proteinExistence type="predicted"/>
<accession>A0A1G2ELD0</accession>
<evidence type="ECO:0000256" key="3">
    <source>
        <dbReference type="SAM" id="SignalP"/>
    </source>
</evidence>
<comment type="caution">
    <text evidence="6">The sequence shown here is derived from an EMBL/GenBank/DDBJ whole genome shotgun (WGS) entry which is preliminary data.</text>
</comment>
<keyword evidence="3" id="KW-0732">Signal</keyword>
<evidence type="ECO:0000256" key="1">
    <source>
        <dbReference type="SAM" id="MobiDB-lite"/>
    </source>
</evidence>
<dbReference type="AlphaFoldDB" id="A0A1G2ELD0"/>
<evidence type="ECO:0000313" key="7">
    <source>
        <dbReference type="Proteomes" id="UP000177740"/>
    </source>
</evidence>
<reference evidence="6 7" key="1">
    <citation type="journal article" date="2016" name="Nat. Commun.">
        <title>Thousands of microbial genomes shed light on interconnected biogeochemical processes in an aquifer system.</title>
        <authorList>
            <person name="Anantharaman K."/>
            <person name="Brown C.T."/>
            <person name="Hug L.A."/>
            <person name="Sharon I."/>
            <person name="Castelle C.J."/>
            <person name="Probst A.J."/>
            <person name="Thomas B.C."/>
            <person name="Singh A."/>
            <person name="Wilkins M.J."/>
            <person name="Karaoz U."/>
            <person name="Brodie E.L."/>
            <person name="Williams K.H."/>
            <person name="Hubbard S.S."/>
            <person name="Banfield J.F."/>
        </authorList>
    </citation>
    <scope>NUCLEOTIDE SEQUENCE [LARGE SCALE GENOMIC DNA]</scope>
</reference>
<evidence type="ECO:0000259" key="4">
    <source>
        <dbReference type="Pfam" id="PF09972"/>
    </source>
</evidence>
<feature type="domain" description="DUF2207" evidence="4">
    <location>
        <begin position="25"/>
        <end position="201"/>
    </location>
</feature>
<dbReference type="Pfam" id="PF09972">
    <property type="entry name" value="DUF2207"/>
    <property type="match status" value="1"/>
</dbReference>
<name>A0A1G2ELD0_9BACT</name>
<evidence type="ECO:0000259" key="5">
    <source>
        <dbReference type="Pfam" id="PF20990"/>
    </source>
</evidence>
<dbReference type="Proteomes" id="UP000177740">
    <property type="component" value="Unassembled WGS sequence"/>
</dbReference>
<dbReference type="InterPro" id="IPR048389">
    <property type="entry name" value="YciQ-like_C"/>
</dbReference>
<dbReference type="InterPro" id="IPR018702">
    <property type="entry name" value="DUF2207"/>
</dbReference>
<evidence type="ECO:0000313" key="6">
    <source>
        <dbReference type="EMBL" id="OGZ26595.1"/>
    </source>
</evidence>
<feature type="region of interest" description="Disordered" evidence="1">
    <location>
        <begin position="542"/>
        <end position="565"/>
    </location>
</feature>
<dbReference type="STRING" id="1801677.A2365_00285"/>
<keyword evidence="2" id="KW-0812">Transmembrane</keyword>
<organism evidence="6 7">
    <name type="scientific">Candidatus Nealsonbacteria bacterium RIFOXYB1_FULL_40_15</name>
    <dbReference type="NCBI Taxonomy" id="1801677"/>
    <lineage>
        <taxon>Bacteria</taxon>
        <taxon>Candidatus Nealsoniibacteriota</taxon>
    </lineage>
</organism>
<gene>
    <name evidence="6" type="ORF">A2365_00285</name>
</gene>
<feature type="domain" description="Predicted membrane protein YciQ-like C-terminal" evidence="5">
    <location>
        <begin position="260"/>
        <end position="494"/>
    </location>
</feature>
<feature type="signal peptide" evidence="3">
    <location>
        <begin position="1"/>
        <end position="20"/>
    </location>
</feature>
<feature type="transmembrane region" description="Helical" evidence="2">
    <location>
        <begin position="412"/>
        <end position="436"/>
    </location>
</feature>
<keyword evidence="2" id="KW-0472">Membrane</keyword>
<feature type="transmembrane region" description="Helical" evidence="2">
    <location>
        <begin position="384"/>
        <end position="406"/>
    </location>
</feature>
<evidence type="ECO:0000256" key="2">
    <source>
        <dbReference type="SAM" id="Phobius"/>
    </source>
</evidence>
<protein>
    <recommendedName>
        <fullName evidence="8">DUF2207 domain-containing protein</fullName>
    </recommendedName>
</protein>
<dbReference type="EMBL" id="MHMM01000020">
    <property type="protein sequence ID" value="OGZ26595.1"/>
    <property type="molecule type" value="Genomic_DNA"/>
</dbReference>
<keyword evidence="2" id="KW-1133">Transmembrane helix</keyword>
<evidence type="ECO:0008006" key="8">
    <source>
        <dbReference type="Google" id="ProtNLM"/>
    </source>
</evidence>
<feature type="chain" id="PRO_5009582742" description="DUF2207 domain-containing protein" evidence="3">
    <location>
        <begin position="21"/>
        <end position="565"/>
    </location>
</feature>
<feature type="transmembrane region" description="Helical" evidence="2">
    <location>
        <begin position="221"/>
        <end position="242"/>
    </location>
</feature>
<dbReference type="Pfam" id="PF20990">
    <property type="entry name" value="DUF2207_C"/>
    <property type="match status" value="1"/>
</dbReference>